<organism evidence="5 6">
    <name type="scientific">Pseudomonas fragi</name>
    <dbReference type="NCBI Taxonomy" id="296"/>
    <lineage>
        <taxon>Bacteria</taxon>
        <taxon>Pseudomonadati</taxon>
        <taxon>Pseudomonadota</taxon>
        <taxon>Gammaproteobacteria</taxon>
        <taxon>Pseudomonadales</taxon>
        <taxon>Pseudomonadaceae</taxon>
        <taxon>Pseudomonas</taxon>
    </lineage>
</organism>
<evidence type="ECO:0000256" key="2">
    <source>
        <dbReference type="ARBA" id="ARBA00023002"/>
    </source>
</evidence>
<accession>A0A266LSU9</accession>
<dbReference type="Pfam" id="PF01408">
    <property type="entry name" value="GFO_IDH_MocA"/>
    <property type="match status" value="1"/>
</dbReference>
<gene>
    <name evidence="5" type="primary">iolG</name>
    <name evidence="5" type="ORF">CJF43_16820</name>
</gene>
<dbReference type="PANTHER" id="PTHR42840">
    <property type="entry name" value="NAD(P)-BINDING ROSSMANN-FOLD SUPERFAMILY PROTEIN-RELATED"/>
    <property type="match status" value="1"/>
</dbReference>
<dbReference type="SUPFAM" id="SSF55347">
    <property type="entry name" value="Glyceraldehyde-3-phosphate dehydrogenase-like, C-terminal domain"/>
    <property type="match status" value="1"/>
</dbReference>
<comment type="caution">
    <text evidence="5">The sequence shown here is derived from an EMBL/GenBank/DDBJ whole genome shotgun (WGS) entry which is preliminary data.</text>
</comment>
<dbReference type="InterPro" id="IPR036291">
    <property type="entry name" value="NAD(P)-bd_dom_sf"/>
</dbReference>
<feature type="domain" description="GFO/IDH/MocA-like oxidoreductase" evidence="4">
    <location>
        <begin position="128"/>
        <end position="249"/>
    </location>
</feature>
<sequence>MVGIAVLGAGRIGKIHAANVAASKFATLVVVADPFADAAASLADELGAQAMTDCEAAIDRADVDAIVIGTPTHTHINLMLRAVRQGKAVLCEKPIDLDMAKSLAAVAEVERLNGRVMLAFNRRFESTFAQMRAAIDAGDIGEVRQVIISSRDPGLAPEDYIQHSGGIFRDMTIHDLDIGRWLLGEEPVELTAIASRLIDPALMKKYDDYDTAMVQMQTASGKQCHINNCRQAVYGYDQRIEVFGSAGMLQMDNLRPTTIRRWNQDATDAREPLLNFFLERYQQAYKSELDAYIDALVHKKPMPITVQDGLKALQLADAAVESVKTGRAVRL</sequence>
<comment type="similarity">
    <text evidence="1">Belongs to the Gfo/Idh/MocA family.</text>
</comment>
<dbReference type="Gene3D" id="3.40.50.720">
    <property type="entry name" value="NAD(P)-binding Rossmann-like Domain"/>
    <property type="match status" value="1"/>
</dbReference>
<proteinExistence type="inferred from homology"/>
<evidence type="ECO:0000256" key="1">
    <source>
        <dbReference type="ARBA" id="ARBA00010928"/>
    </source>
</evidence>
<dbReference type="Gene3D" id="3.30.360.10">
    <property type="entry name" value="Dihydrodipicolinate Reductase, domain 2"/>
    <property type="match status" value="1"/>
</dbReference>
<dbReference type="GO" id="GO:0000166">
    <property type="term" value="F:nucleotide binding"/>
    <property type="evidence" value="ECO:0007669"/>
    <property type="project" value="InterPro"/>
</dbReference>
<dbReference type="SUPFAM" id="SSF51735">
    <property type="entry name" value="NAD(P)-binding Rossmann-fold domains"/>
    <property type="match status" value="1"/>
</dbReference>
<dbReference type="GO" id="GO:0006740">
    <property type="term" value="P:NADPH regeneration"/>
    <property type="evidence" value="ECO:0007669"/>
    <property type="project" value="TreeGrafter"/>
</dbReference>
<dbReference type="GO" id="GO:0005737">
    <property type="term" value="C:cytoplasm"/>
    <property type="evidence" value="ECO:0007669"/>
    <property type="project" value="TreeGrafter"/>
</dbReference>
<reference evidence="5 6" key="1">
    <citation type="submission" date="2017-08" db="EMBL/GenBank/DDBJ databases">
        <title>Genomic and metabolic characterisation of spoilage-associated Pseudomonas species.</title>
        <authorList>
            <person name="Stanborough T."/>
            <person name="Fegan N."/>
            <person name="Powell S.M."/>
            <person name="Singh T."/>
            <person name="Tamplin M.L."/>
            <person name="Chandry P.S."/>
        </authorList>
    </citation>
    <scope>NUCLEOTIDE SEQUENCE [LARGE SCALE GENOMIC DNA]</scope>
    <source>
        <strain evidence="5 6">F1820</strain>
    </source>
</reference>
<name>A0A266LSU9_PSEFR</name>
<dbReference type="GO" id="GO:0016491">
    <property type="term" value="F:oxidoreductase activity"/>
    <property type="evidence" value="ECO:0007669"/>
    <property type="project" value="UniProtKB-KW"/>
</dbReference>
<dbReference type="InterPro" id="IPR030827">
    <property type="entry name" value="Myo_inos_IolG"/>
</dbReference>
<evidence type="ECO:0000313" key="5">
    <source>
        <dbReference type="EMBL" id="OZY40502.1"/>
    </source>
</evidence>
<dbReference type="InterPro" id="IPR000683">
    <property type="entry name" value="Gfo/Idh/MocA-like_OxRdtase_N"/>
</dbReference>
<dbReference type="EMBL" id="NQKL01000014">
    <property type="protein sequence ID" value="OZY40502.1"/>
    <property type="molecule type" value="Genomic_DNA"/>
</dbReference>
<evidence type="ECO:0000313" key="6">
    <source>
        <dbReference type="Proteomes" id="UP000216113"/>
    </source>
</evidence>
<dbReference type="AlphaFoldDB" id="A0A266LSU9"/>
<dbReference type="PANTHER" id="PTHR42840:SF3">
    <property type="entry name" value="BINDING ROSSMANN FOLD OXIDOREDUCTASE, PUTATIVE (AFU_ORTHOLOGUE AFUA_2G10240)-RELATED"/>
    <property type="match status" value="1"/>
</dbReference>
<dbReference type="Proteomes" id="UP000216113">
    <property type="component" value="Unassembled WGS sequence"/>
</dbReference>
<feature type="domain" description="Gfo/Idh/MocA-like oxidoreductase N-terminal" evidence="3">
    <location>
        <begin position="3"/>
        <end position="108"/>
    </location>
</feature>
<evidence type="ECO:0000259" key="3">
    <source>
        <dbReference type="Pfam" id="PF01408"/>
    </source>
</evidence>
<dbReference type="NCBIfam" id="TIGR04380">
    <property type="entry name" value="myo_inos_iolG"/>
    <property type="match status" value="1"/>
</dbReference>
<dbReference type="RefSeq" id="WP_095030137.1">
    <property type="nucleotide sequence ID" value="NZ_NQKL01000014.1"/>
</dbReference>
<evidence type="ECO:0000259" key="4">
    <source>
        <dbReference type="Pfam" id="PF22725"/>
    </source>
</evidence>
<protein>
    <submittedName>
        <fullName evidence="5">Inositol 2-dehydrogenase</fullName>
    </submittedName>
</protein>
<keyword evidence="2" id="KW-0560">Oxidoreductase</keyword>
<dbReference type="InterPro" id="IPR055170">
    <property type="entry name" value="GFO_IDH_MocA-like_dom"/>
</dbReference>
<dbReference type="Pfam" id="PF22725">
    <property type="entry name" value="GFO_IDH_MocA_C3"/>
    <property type="match status" value="1"/>
</dbReference>